<evidence type="ECO:0000313" key="2">
    <source>
        <dbReference type="EMBL" id="OGM76984.1"/>
    </source>
</evidence>
<sequence length="162" mass="17976">MKKQIAQTAAKQLAQEPLEILKAAQEMLSPQSQSPISTASGSHPEAVDQPDISQKSSTDLRRIEALNREIEDIQKEKLYQEILNKIESGEDIFVEGVAGLSENQKQMLVQRQQLVAQQKAMAVAPKVELAQTSKRGRRFGANKKDVAKREETRVEKPTPTSG</sequence>
<proteinExistence type="predicted"/>
<name>A0A1F8CL58_9BACT</name>
<gene>
    <name evidence="2" type="ORF">A2188_00535</name>
</gene>
<dbReference type="Proteomes" id="UP000179241">
    <property type="component" value="Unassembled WGS sequence"/>
</dbReference>
<reference evidence="2 3" key="1">
    <citation type="journal article" date="2016" name="Nat. Commun.">
        <title>Thousands of microbial genomes shed light on interconnected biogeochemical processes in an aquifer system.</title>
        <authorList>
            <person name="Anantharaman K."/>
            <person name="Brown C.T."/>
            <person name="Hug L.A."/>
            <person name="Sharon I."/>
            <person name="Castelle C.J."/>
            <person name="Probst A.J."/>
            <person name="Thomas B.C."/>
            <person name="Singh A."/>
            <person name="Wilkins M.J."/>
            <person name="Karaoz U."/>
            <person name="Brodie E.L."/>
            <person name="Williams K.H."/>
            <person name="Hubbard S.S."/>
            <person name="Banfield J.F."/>
        </authorList>
    </citation>
    <scope>NUCLEOTIDE SEQUENCE [LARGE SCALE GENOMIC DNA]</scope>
</reference>
<comment type="caution">
    <text evidence="2">The sequence shown here is derived from an EMBL/GenBank/DDBJ whole genome shotgun (WGS) entry which is preliminary data.</text>
</comment>
<evidence type="ECO:0000256" key="1">
    <source>
        <dbReference type="SAM" id="MobiDB-lite"/>
    </source>
</evidence>
<evidence type="ECO:0000313" key="3">
    <source>
        <dbReference type="Proteomes" id="UP000179241"/>
    </source>
</evidence>
<feature type="region of interest" description="Disordered" evidence="1">
    <location>
        <begin position="24"/>
        <end position="60"/>
    </location>
</feature>
<dbReference type="EMBL" id="MGHU01000037">
    <property type="protein sequence ID" value="OGM76984.1"/>
    <property type="molecule type" value="Genomic_DNA"/>
</dbReference>
<dbReference type="AlphaFoldDB" id="A0A1F8CL58"/>
<feature type="region of interest" description="Disordered" evidence="1">
    <location>
        <begin position="133"/>
        <end position="162"/>
    </location>
</feature>
<accession>A0A1F8CL58</accession>
<feature type="compositionally biased region" description="Basic and acidic residues" evidence="1">
    <location>
        <begin position="142"/>
        <end position="156"/>
    </location>
</feature>
<organism evidence="2 3">
    <name type="scientific">Candidatus Woesebacteria bacterium RIFOXYA1_FULL_43_9</name>
    <dbReference type="NCBI Taxonomy" id="1802534"/>
    <lineage>
        <taxon>Bacteria</taxon>
        <taxon>Candidatus Woeseibacteriota</taxon>
    </lineage>
</organism>
<feature type="compositionally biased region" description="Polar residues" evidence="1">
    <location>
        <begin position="28"/>
        <end position="41"/>
    </location>
</feature>
<protein>
    <submittedName>
        <fullName evidence="2">Uncharacterized protein</fullName>
    </submittedName>
</protein>